<dbReference type="STRING" id="6184.A0A430PXW4"/>
<keyword evidence="3" id="KW-1185">Reference proteome</keyword>
<accession>A0A430PXW4</accession>
<evidence type="ECO:0000313" key="3">
    <source>
        <dbReference type="Proteomes" id="UP000290809"/>
    </source>
</evidence>
<feature type="compositionally biased region" description="Basic residues" evidence="1">
    <location>
        <begin position="643"/>
        <end position="655"/>
    </location>
</feature>
<feature type="non-terminal residue" evidence="2">
    <location>
        <position position="1"/>
    </location>
</feature>
<feature type="region of interest" description="Disordered" evidence="1">
    <location>
        <begin position="623"/>
        <end position="657"/>
    </location>
</feature>
<proteinExistence type="predicted"/>
<dbReference type="AlphaFoldDB" id="A0A430PXW4"/>
<feature type="non-terminal residue" evidence="2">
    <location>
        <position position="1264"/>
    </location>
</feature>
<evidence type="ECO:0000256" key="1">
    <source>
        <dbReference type="SAM" id="MobiDB-lite"/>
    </source>
</evidence>
<feature type="compositionally biased region" description="Low complexity" evidence="1">
    <location>
        <begin position="626"/>
        <end position="637"/>
    </location>
</feature>
<organism evidence="2 3">
    <name type="scientific">Schistosoma bovis</name>
    <name type="common">Blood fluke</name>
    <dbReference type="NCBI Taxonomy" id="6184"/>
    <lineage>
        <taxon>Eukaryota</taxon>
        <taxon>Metazoa</taxon>
        <taxon>Spiralia</taxon>
        <taxon>Lophotrochozoa</taxon>
        <taxon>Platyhelminthes</taxon>
        <taxon>Trematoda</taxon>
        <taxon>Digenea</taxon>
        <taxon>Strigeidida</taxon>
        <taxon>Schistosomatoidea</taxon>
        <taxon>Schistosomatidae</taxon>
        <taxon>Schistosoma</taxon>
    </lineage>
</organism>
<comment type="caution">
    <text evidence="2">The sequence shown here is derived from an EMBL/GenBank/DDBJ whole genome shotgun (WGS) entry which is preliminary data.</text>
</comment>
<reference evidence="2 3" key="1">
    <citation type="journal article" date="2019" name="PLoS Pathog.">
        <title>Genome sequence of the bovine parasite Schistosoma bovis Tanzania.</title>
        <authorList>
            <person name="Oey H."/>
            <person name="Zakrzewski M."/>
            <person name="Gobert G."/>
            <person name="Gravermann K."/>
            <person name="Stoye J."/>
            <person name="Jones M."/>
            <person name="Mcmanus D."/>
            <person name="Krause L."/>
        </authorList>
    </citation>
    <scope>NUCLEOTIDE SEQUENCE [LARGE SCALE GENOMIC DNA]</scope>
    <source>
        <strain evidence="2 3">TAN1997</strain>
    </source>
</reference>
<gene>
    <name evidence="2" type="ORF">DC041_0000923</name>
</gene>
<sequence length="1264" mass="144883">LTEDNEKHDNTSSDHFTTKLYTTHTEDDTELHDLERISTQLETQIVAEENLMSQPYNYGKVYENNFRTDEETDHFVYSDTPTLTTTTTTTTYKSNESNHNIISYQNMRLKCKNNQFPYTSLPIDKRIDNSKQKEETFKNIKEDLYHSDILEFYEHVIPTINSPLSLDNSYSASIQSPNNIDEKNSIINEILYPYYPYEQQLTQSNSTYTYMNNKQYYPLIHLNKEGSHLELTNNYKDELKKSNRKSNKNFLTSFFNKNNDSLNYSIDQSNNSKNSSLILNNTLNIELENDQNKTIIEHCETDQLSILNNSIEKSIEKSFNHNNNNNLITFSDTTQQLFNNTTNTTTTTTNTPTCIEIKQQSNNNSLSLTKPFCCFNEKLLKRAQLILSNSPITNEPDPTDTLLALTEDNNNNNQYKRSHQTSFCKSSIKNYFLSLSCPQSLSNQLFEDNYDNLSDGSEFSIHVPITNSILNENTLNESKLSLIPNFKEFYANKHLWESIHSQWYIHILKRITDEAKLISIPEQTIYYDNLHTEYMSSSSSSRGSYFINQRRRPHSSAYSYEVNSLVDDLPGTYESPNSSSSIIYSRNLYNHRSLHDVYPDRFIKSFNDDDNYRINLKPISKSNLKSSYDSRPYRSYSEAGTSHHYHPHPHHHHHPREKDKIGLASIIRHDRRNKLGLIHHTSSRSKHFKSNDVENVLQQRMLKDSNRNIKSTELDKSKDSVYSTRFNKNYQDYEISHRIKKGNLRSYTPTYKSFHTPQTKWSNDNSFLEVGSYFSLPLNDYGRKGIKHSRPTLTNQRYDPSSIEFLLQQKVPSDEWNKSDHLTRRIGNLSKSTGHLSHLDDLNKFSGSTSMQTLRARLAAAHSEFNLDYQENISDSYELQKLDSNKFGSLDRRTDSNDFTTRQLRQQVEQHHRRLLKSLMTDEPYESSWPSSFSNFDLQGYLNSYCDESEMRPTTLISSTLAPPIFSTASTRLPLSIEQGKIDETMVEPTNYTSSTDQQFLSVPNMLTTSNLNSTAPVVLPNQVPLTNNLANNIMNNTIINQPTSVSLNEQIPVSNNTLIELINNPDFIQALTYNPELINQINSMCLDLAPADLNQVTLAAVAGAIAATAVAGSGMLDNNTTTDNINNVITCQPTNEHIINSLLQNTIASDQMMNNYPNTGNFISNNNNTDLINNVSSINSTYLPNSHIINDINNNNNIPRMNTLLPDGNSCVDTINPESIDILIEQVRKLLNEQNQCDMMNSTTTSINDTVINNNPINTTTSS</sequence>
<dbReference type="Proteomes" id="UP000290809">
    <property type="component" value="Unassembled WGS sequence"/>
</dbReference>
<name>A0A430PXW4_SCHBO</name>
<protein>
    <submittedName>
        <fullName evidence="2">Uncharacterized protein</fullName>
    </submittedName>
</protein>
<evidence type="ECO:0000313" key="2">
    <source>
        <dbReference type="EMBL" id="RTG80301.1"/>
    </source>
</evidence>
<dbReference type="EMBL" id="QMKO01004276">
    <property type="protein sequence ID" value="RTG80301.1"/>
    <property type="molecule type" value="Genomic_DNA"/>
</dbReference>